<evidence type="ECO:0000313" key="3">
    <source>
        <dbReference type="Proteomes" id="UP001501057"/>
    </source>
</evidence>
<keyword evidence="1" id="KW-0560">Oxidoreductase</keyword>
<dbReference type="PANTHER" id="PTHR43539">
    <property type="entry name" value="FLAVIN-BINDING MONOOXYGENASE-LIKE PROTEIN (AFU_ORTHOLOGUE AFUA_4G09220)"/>
    <property type="match status" value="1"/>
</dbReference>
<dbReference type="SUPFAM" id="SSF51905">
    <property type="entry name" value="FAD/NAD(P)-binding domain"/>
    <property type="match status" value="2"/>
</dbReference>
<dbReference type="PANTHER" id="PTHR43539:SF78">
    <property type="entry name" value="FLAVIN-CONTAINING MONOOXYGENASE"/>
    <property type="match status" value="1"/>
</dbReference>
<keyword evidence="3" id="KW-1185">Reference proteome</keyword>
<dbReference type="Proteomes" id="UP001501057">
    <property type="component" value="Unassembled WGS sequence"/>
</dbReference>
<dbReference type="NCBIfam" id="TIGR04046">
    <property type="entry name" value="MSMEG_0569_nitr"/>
    <property type="match status" value="1"/>
</dbReference>
<dbReference type="PRINTS" id="PR00368">
    <property type="entry name" value="FADPNR"/>
</dbReference>
<accession>A0ABP4W485</accession>
<comment type="caution">
    <text evidence="2">The sequence shown here is derived from an EMBL/GenBank/DDBJ whole genome shotgun (WGS) entry which is preliminary data.</text>
</comment>
<gene>
    <name evidence="2" type="ORF">GCM10009710_28830</name>
</gene>
<reference evidence="3" key="1">
    <citation type="journal article" date="2019" name="Int. J. Syst. Evol. Microbiol.">
        <title>The Global Catalogue of Microorganisms (GCM) 10K type strain sequencing project: providing services to taxonomists for standard genome sequencing and annotation.</title>
        <authorList>
            <consortium name="The Broad Institute Genomics Platform"/>
            <consortium name="The Broad Institute Genome Sequencing Center for Infectious Disease"/>
            <person name="Wu L."/>
            <person name="Ma J."/>
        </authorList>
    </citation>
    <scope>NUCLEOTIDE SEQUENCE [LARGE SCALE GENOMIC DNA]</scope>
    <source>
        <strain evidence="3">JCM 13518</strain>
    </source>
</reference>
<dbReference type="EMBL" id="BAAAME010000005">
    <property type="protein sequence ID" value="GAA1746944.1"/>
    <property type="molecule type" value="Genomic_DNA"/>
</dbReference>
<organism evidence="2 3">
    <name type="scientific">Aeromicrobium alkaliterrae</name>
    <dbReference type="NCBI Taxonomy" id="302168"/>
    <lineage>
        <taxon>Bacteria</taxon>
        <taxon>Bacillati</taxon>
        <taxon>Actinomycetota</taxon>
        <taxon>Actinomycetes</taxon>
        <taxon>Propionibacteriales</taxon>
        <taxon>Nocardioidaceae</taxon>
        <taxon>Aeromicrobium</taxon>
    </lineage>
</organism>
<proteinExistence type="predicted"/>
<dbReference type="RefSeq" id="WP_344202868.1">
    <property type="nucleotide sequence ID" value="NZ_BAAAME010000005.1"/>
</dbReference>
<evidence type="ECO:0000313" key="2">
    <source>
        <dbReference type="EMBL" id="GAA1746944.1"/>
    </source>
</evidence>
<dbReference type="Gene3D" id="3.50.50.60">
    <property type="entry name" value="FAD/NAD(P)-binding domain"/>
    <property type="match status" value="2"/>
</dbReference>
<dbReference type="InterPro" id="IPR024000">
    <property type="entry name" value="CHP04046_FMN-dependent"/>
</dbReference>
<dbReference type="PRINTS" id="PR00469">
    <property type="entry name" value="PNDRDTASEII"/>
</dbReference>
<dbReference type="InterPro" id="IPR050982">
    <property type="entry name" value="Auxin_biosynth/cation_transpt"/>
</dbReference>
<dbReference type="Pfam" id="PF13738">
    <property type="entry name" value="Pyr_redox_3"/>
    <property type="match status" value="1"/>
</dbReference>
<dbReference type="InterPro" id="IPR036188">
    <property type="entry name" value="FAD/NAD-bd_sf"/>
</dbReference>
<name>A0ABP4W485_9ACTN</name>
<protein>
    <submittedName>
        <fullName evidence="2">MSMEG_0569 family flavin-dependent oxidoreductase</fullName>
    </submittedName>
</protein>
<sequence>MTVPVAIVGAGQAGLSVSWFLTQEGVEHVLLEASTTAHEWTDRRWDNFTLVTPNWHCRLPGYVYEGDDPDGFMNREQVAAWLAGYAASFDPPVREHTAVTLMTQREGGGFVLTLAGPDGEEVLEAEQVVLATGGYHLPIVPPFAAAIDPSITQVHSADYRNAAQLPDGDVLVVGSGQSGAQIAEDLHLEGRKVHLALGDAPRVARFYRGRDCMTWLADMGLYDTPVQQYPGGRAAREKTNHYVTGRDGGRDIDLRQFAAEGMRLYGLMSGAEGTRLSFEPTMTAALDSADAVYNSICRDIDAFIEREGIDAPAGEHYEAVWSPDHEPRMLDLAEAGITSIVWGIGYRPDYRWVKVGVFDGAAAPTQTRGVTSVPGLYFLGLPWMHTWGSGRFNGIARDAEHVFRSIVGARQPAAVEL</sequence>
<evidence type="ECO:0000256" key="1">
    <source>
        <dbReference type="ARBA" id="ARBA00023002"/>
    </source>
</evidence>